<evidence type="ECO:0000256" key="1">
    <source>
        <dbReference type="SAM" id="MobiDB-lite"/>
    </source>
</evidence>
<feature type="compositionally biased region" description="Basic and acidic residues" evidence="1">
    <location>
        <begin position="203"/>
        <end position="216"/>
    </location>
</feature>
<keyword evidence="3" id="KW-1185">Reference proteome</keyword>
<dbReference type="OrthoDB" id="10538175at2759"/>
<sequence length="314" mass="35795">MEQSPQPLRRTTTAATGDRGPSTRRPDQSAREQSPQPLRRTTTAATGDRGPSTRRPDQSAREQSPQPLRRTTTAATGDQGARARERRTDLRTQATTTPWMGVGRWSWKMITGGKRLRLKRSGKWERRIWLFGDSILRGLGKEIQSLTSEYYRIEDKCLPGANIRTIREKVRQHLSEMESEDLVVIEGGGNGLLDIVRRKNSEGFRGDGGDGEEKGTAEPPGVVYPHEAREGGLTVWCKEEVVNTKCVEQLENWACDGLQLWERMSWNQVWSRDGIHMSNVGKVWMAWNVAEWAQQRRVTRHREGRVEEECCLPY</sequence>
<dbReference type="AlphaFoldDB" id="A0A8J5CI18"/>
<organism evidence="2 3">
    <name type="scientific">Chionoecetes opilio</name>
    <name type="common">Atlantic snow crab</name>
    <name type="synonym">Cancer opilio</name>
    <dbReference type="NCBI Taxonomy" id="41210"/>
    <lineage>
        <taxon>Eukaryota</taxon>
        <taxon>Metazoa</taxon>
        <taxon>Ecdysozoa</taxon>
        <taxon>Arthropoda</taxon>
        <taxon>Crustacea</taxon>
        <taxon>Multicrustacea</taxon>
        <taxon>Malacostraca</taxon>
        <taxon>Eumalacostraca</taxon>
        <taxon>Eucarida</taxon>
        <taxon>Decapoda</taxon>
        <taxon>Pleocyemata</taxon>
        <taxon>Brachyura</taxon>
        <taxon>Eubrachyura</taxon>
        <taxon>Majoidea</taxon>
        <taxon>Majidae</taxon>
        <taxon>Chionoecetes</taxon>
    </lineage>
</organism>
<comment type="caution">
    <text evidence="2">The sequence shown here is derived from an EMBL/GenBank/DDBJ whole genome shotgun (WGS) entry which is preliminary data.</text>
</comment>
<feature type="compositionally biased region" description="Basic and acidic residues" evidence="1">
    <location>
        <begin position="81"/>
        <end position="90"/>
    </location>
</feature>
<reference evidence="2" key="1">
    <citation type="submission" date="2020-07" db="EMBL/GenBank/DDBJ databases">
        <title>The High-quality genome of the commercially important snow crab, Chionoecetes opilio.</title>
        <authorList>
            <person name="Jeong J.-H."/>
            <person name="Ryu S."/>
        </authorList>
    </citation>
    <scope>NUCLEOTIDE SEQUENCE</scope>
    <source>
        <strain evidence="2">MADBK_172401_WGS</strain>
        <tissue evidence="2">Digestive gland</tissue>
    </source>
</reference>
<evidence type="ECO:0000313" key="3">
    <source>
        <dbReference type="Proteomes" id="UP000770661"/>
    </source>
</evidence>
<dbReference type="Gene3D" id="3.40.50.12690">
    <property type="match status" value="1"/>
</dbReference>
<dbReference type="EMBL" id="JACEEZ010022880">
    <property type="protein sequence ID" value="KAG0711915.1"/>
    <property type="molecule type" value="Genomic_DNA"/>
</dbReference>
<protein>
    <submittedName>
        <fullName evidence="2">Uncharacterized protein</fullName>
    </submittedName>
</protein>
<feature type="compositionally biased region" description="Polar residues" evidence="1">
    <location>
        <begin position="61"/>
        <end position="76"/>
    </location>
</feature>
<dbReference type="Proteomes" id="UP000770661">
    <property type="component" value="Unassembled WGS sequence"/>
</dbReference>
<evidence type="ECO:0000313" key="2">
    <source>
        <dbReference type="EMBL" id="KAG0711915.1"/>
    </source>
</evidence>
<feature type="region of interest" description="Disordered" evidence="1">
    <location>
        <begin position="203"/>
        <end position="224"/>
    </location>
</feature>
<feature type="region of interest" description="Disordered" evidence="1">
    <location>
        <begin position="1"/>
        <end position="95"/>
    </location>
</feature>
<dbReference type="SUPFAM" id="SSF52266">
    <property type="entry name" value="SGNH hydrolase"/>
    <property type="match status" value="1"/>
</dbReference>
<name>A0A8J5CI18_CHIOP</name>
<proteinExistence type="predicted"/>
<gene>
    <name evidence="2" type="ORF">GWK47_019535</name>
</gene>
<accession>A0A8J5CI18</accession>